<protein>
    <submittedName>
        <fullName evidence="1">Uncharacterized protein</fullName>
    </submittedName>
</protein>
<reference evidence="1" key="1">
    <citation type="journal article" date="2014" name="Front. Microbiol.">
        <title>High frequency of phylogenetically diverse reductive dehalogenase-homologous genes in deep subseafloor sedimentary metagenomes.</title>
        <authorList>
            <person name="Kawai M."/>
            <person name="Futagami T."/>
            <person name="Toyoda A."/>
            <person name="Takaki Y."/>
            <person name="Nishi S."/>
            <person name="Hori S."/>
            <person name="Arai W."/>
            <person name="Tsubouchi T."/>
            <person name="Morono Y."/>
            <person name="Uchiyama I."/>
            <person name="Ito T."/>
            <person name="Fujiyama A."/>
            <person name="Inagaki F."/>
            <person name="Takami H."/>
        </authorList>
    </citation>
    <scope>NUCLEOTIDE SEQUENCE</scope>
    <source>
        <strain evidence="1">Expedition CK06-06</strain>
    </source>
</reference>
<organism evidence="1">
    <name type="scientific">marine sediment metagenome</name>
    <dbReference type="NCBI Taxonomy" id="412755"/>
    <lineage>
        <taxon>unclassified sequences</taxon>
        <taxon>metagenomes</taxon>
        <taxon>ecological metagenomes</taxon>
    </lineage>
</organism>
<proteinExistence type="predicted"/>
<evidence type="ECO:0000313" key="1">
    <source>
        <dbReference type="EMBL" id="GAG77268.1"/>
    </source>
</evidence>
<dbReference type="EMBL" id="BART01012130">
    <property type="protein sequence ID" value="GAG77268.1"/>
    <property type="molecule type" value="Genomic_DNA"/>
</dbReference>
<dbReference type="AlphaFoldDB" id="X1AYU1"/>
<sequence>SCDSLDKPHWHLKASKIYVLATGKYLKGVLNENTH</sequence>
<feature type="non-terminal residue" evidence="1">
    <location>
        <position position="1"/>
    </location>
</feature>
<comment type="caution">
    <text evidence="1">The sequence shown here is derived from an EMBL/GenBank/DDBJ whole genome shotgun (WGS) entry which is preliminary data.</text>
</comment>
<accession>X1AYU1</accession>
<gene>
    <name evidence="1" type="ORF">S01H4_25481</name>
</gene>
<name>X1AYU1_9ZZZZ</name>